<evidence type="ECO:0000256" key="1">
    <source>
        <dbReference type="SAM" id="MobiDB-lite"/>
    </source>
</evidence>
<comment type="caution">
    <text evidence="2">The sequence shown here is derived from an EMBL/GenBank/DDBJ whole genome shotgun (WGS) entry which is preliminary data.</text>
</comment>
<gene>
    <name evidence="2" type="ORF">HMPREF0494_0202</name>
</gene>
<evidence type="ECO:0000313" key="2">
    <source>
        <dbReference type="EMBL" id="EEW54578.1"/>
    </source>
</evidence>
<reference evidence="2 3" key="1">
    <citation type="submission" date="2009-09" db="EMBL/GenBank/DDBJ databases">
        <authorList>
            <person name="Qin X."/>
            <person name="Bachman B."/>
            <person name="Battles P."/>
            <person name="Bell A."/>
            <person name="Bess C."/>
            <person name="Bickham C."/>
            <person name="Chaboub L."/>
            <person name="Chen D."/>
            <person name="Coyle M."/>
            <person name="Deiros D.R."/>
            <person name="Dinh H."/>
            <person name="Forbes L."/>
            <person name="Fowler G."/>
            <person name="Francisco L."/>
            <person name="Fu Q."/>
            <person name="Gubbala S."/>
            <person name="Hale W."/>
            <person name="Han Y."/>
            <person name="Hemphill L."/>
            <person name="Highlander S.K."/>
            <person name="Hirani K."/>
            <person name="Hogues M."/>
            <person name="Jackson L."/>
            <person name="Jakkamsetti A."/>
            <person name="Javaid M."/>
            <person name="Jiang H."/>
            <person name="Korchina V."/>
            <person name="Kovar C."/>
            <person name="Lara F."/>
            <person name="Lee S."/>
            <person name="Mata R."/>
            <person name="Mathew T."/>
            <person name="Moen C."/>
            <person name="Morales K."/>
            <person name="Munidasa M."/>
            <person name="Nazareth L."/>
            <person name="Ngo R."/>
            <person name="Nguyen L."/>
            <person name="Okwuonu G."/>
            <person name="Ongeri F."/>
            <person name="Patil S."/>
            <person name="Petrosino J."/>
            <person name="Pham C."/>
            <person name="Pham P."/>
            <person name="Pu L.-L."/>
            <person name="Puazo M."/>
            <person name="Raj R."/>
            <person name="Reid J."/>
            <person name="Rouhana J."/>
            <person name="Saada N."/>
            <person name="Shang Y."/>
            <person name="Simmons D."/>
            <person name="Thornton R."/>
            <person name="Warren J."/>
            <person name="Weissenberger G."/>
            <person name="Zhang J."/>
            <person name="Zhang L."/>
            <person name="Zhou C."/>
            <person name="Zhu D."/>
            <person name="Muzny D."/>
            <person name="Worley K."/>
            <person name="Gibbs R."/>
        </authorList>
    </citation>
    <scope>NUCLEOTIDE SEQUENCE [LARGE SCALE GENOMIC DNA]</scope>
    <source>
        <strain evidence="2 3">DSM 16041</strain>
    </source>
</reference>
<accession>C8P4F8</accession>
<dbReference type="HOGENOM" id="CLU_3217660_0_0_9"/>
<evidence type="ECO:0000313" key="3">
    <source>
        <dbReference type="Proteomes" id="UP000003675"/>
    </source>
</evidence>
<dbReference type="Proteomes" id="UP000003675">
    <property type="component" value="Unassembled WGS sequence"/>
</dbReference>
<sequence length="44" mass="5074">MNSLLINRNDYYLQQKPSYRKADENASGRGKISETQNTQARPES</sequence>
<protein>
    <submittedName>
        <fullName evidence="2">Uncharacterized protein</fullName>
    </submittedName>
</protein>
<dbReference type="STRING" id="525309.HMPREF0494_0202"/>
<feature type="region of interest" description="Disordered" evidence="1">
    <location>
        <begin position="1"/>
        <end position="44"/>
    </location>
</feature>
<dbReference type="AlphaFoldDB" id="C8P4F8"/>
<dbReference type="EMBL" id="ACLL01000007">
    <property type="protein sequence ID" value="EEW54578.1"/>
    <property type="molecule type" value="Genomic_DNA"/>
</dbReference>
<proteinExistence type="predicted"/>
<feature type="compositionally biased region" description="Polar residues" evidence="1">
    <location>
        <begin position="33"/>
        <end position="44"/>
    </location>
</feature>
<name>C8P4F8_9LACO</name>
<organism evidence="2 3">
    <name type="scientific">Limosilactobacillus antri DSM 16041</name>
    <dbReference type="NCBI Taxonomy" id="525309"/>
    <lineage>
        <taxon>Bacteria</taxon>
        <taxon>Bacillati</taxon>
        <taxon>Bacillota</taxon>
        <taxon>Bacilli</taxon>
        <taxon>Lactobacillales</taxon>
        <taxon>Lactobacillaceae</taxon>
        <taxon>Limosilactobacillus</taxon>
    </lineage>
</organism>